<evidence type="ECO:0000256" key="7">
    <source>
        <dbReference type="ARBA" id="ARBA00023136"/>
    </source>
</evidence>
<dbReference type="RefSeq" id="XP_003742913.1">
    <property type="nucleotide sequence ID" value="XM_003742865.2"/>
</dbReference>
<dbReference type="GO" id="GO:0005789">
    <property type="term" value="C:endoplasmic reticulum membrane"/>
    <property type="evidence" value="ECO:0007669"/>
    <property type="project" value="UniProtKB-SubCell"/>
</dbReference>
<name>A0AAJ6QT52_9ACAR</name>
<gene>
    <name evidence="12" type="primary">LOC100898894</name>
</gene>
<keyword evidence="4 12" id="KW-0812">Transmembrane</keyword>
<keyword evidence="3" id="KW-1003">Cell membrane</keyword>
<organism evidence="11 12">
    <name type="scientific">Galendromus occidentalis</name>
    <name type="common">western predatory mite</name>
    <dbReference type="NCBI Taxonomy" id="34638"/>
    <lineage>
        <taxon>Eukaryota</taxon>
        <taxon>Metazoa</taxon>
        <taxon>Ecdysozoa</taxon>
        <taxon>Arthropoda</taxon>
        <taxon>Chelicerata</taxon>
        <taxon>Arachnida</taxon>
        <taxon>Acari</taxon>
        <taxon>Parasitiformes</taxon>
        <taxon>Mesostigmata</taxon>
        <taxon>Gamasina</taxon>
        <taxon>Phytoseioidea</taxon>
        <taxon>Phytoseiidae</taxon>
        <taxon>Typhlodrominae</taxon>
        <taxon>Galendromus</taxon>
    </lineage>
</organism>
<keyword evidence="5" id="KW-0256">Endoplasmic reticulum</keyword>
<keyword evidence="7" id="KW-0472">Membrane</keyword>
<dbReference type="Proteomes" id="UP000694867">
    <property type="component" value="Unplaced"/>
</dbReference>
<comment type="subcellular location">
    <subcellularLocation>
        <location evidence="2">Cell membrane</location>
        <topology evidence="2">Multi-pass membrane protein</topology>
    </subcellularLocation>
    <subcellularLocation>
        <location evidence="1">Endoplasmic reticulum membrane</location>
        <topology evidence="1">Multi-pass membrane protein</topology>
    </subcellularLocation>
</comment>
<reference evidence="12" key="1">
    <citation type="submission" date="2025-08" db="UniProtKB">
        <authorList>
            <consortium name="RefSeq"/>
        </authorList>
    </citation>
    <scope>IDENTIFICATION</scope>
</reference>
<evidence type="ECO:0000256" key="4">
    <source>
        <dbReference type="ARBA" id="ARBA00022692"/>
    </source>
</evidence>
<keyword evidence="11" id="KW-1185">Reference proteome</keyword>
<evidence type="ECO:0000256" key="9">
    <source>
        <dbReference type="ARBA" id="ARBA00034846"/>
    </source>
</evidence>
<dbReference type="GeneID" id="100898894"/>
<evidence type="ECO:0000313" key="12">
    <source>
        <dbReference type="RefSeq" id="XP_003742913.1"/>
    </source>
</evidence>
<dbReference type="GO" id="GO:0005886">
    <property type="term" value="C:plasma membrane"/>
    <property type="evidence" value="ECO:0007669"/>
    <property type="project" value="UniProtKB-SubCell"/>
</dbReference>
<dbReference type="Pfam" id="PF09767">
    <property type="entry name" value="DUF2053"/>
    <property type="match status" value="1"/>
</dbReference>
<dbReference type="PANTHER" id="PTHR12869">
    <property type="entry name" value="SMALL SEVEN TRANSMEMBRANE DOMAIN-CONTAINING PROTEIN"/>
    <property type="match status" value="1"/>
</dbReference>
<dbReference type="KEGG" id="goe:100898894"/>
<comment type="similarity">
    <text evidence="8">Belongs to the TMEM147 family.</text>
</comment>
<protein>
    <recommendedName>
        <fullName evidence="9">BOS complex subunit TMEM147</fullName>
    </recommendedName>
    <alternativeName>
        <fullName evidence="10">Transmembrane protein 147</fullName>
    </alternativeName>
</protein>
<dbReference type="AlphaFoldDB" id="A0AAJ6QT52"/>
<accession>A0AAJ6QT52</accession>
<evidence type="ECO:0000256" key="1">
    <source>
        <dbReference type="ARBA" id="ARBA00004477"/>
    </source>
</evidence>
<evidence type="ECO:0000256" key="5">
    <source>
        <dbReference type="ARBA" id="ARBA00022824"/>
    </source>
</evidence>
<sequence>MTLIHFLNCLSLAAVPYVITYRLSGLSEHGCFWKCVQAASCYAVCQLGKMLFLATFVIDSVPYYGEALRHSMEVLDLVVLQTVMSRGGVYGDLRFLVTGFSWAAAEFIFTRLLPFWVGARGVEFSWRYLQMALDSNIGLVFHLSTAILLAQWKSSERSTPLVLALILLTYRAALFDALPLDPWALLAVKACASAVIGLSALSYTLNNNQKGYSNVFH</sequence>
<evidence type="ECO:0000256" key="2">
    <source>
        <dbReference type="ARBA" id="ARBA00004651"/>
    </source>
</evidence>
<keyword evidence="6" id="KW-1133">Transmembrane helix</keyword>
<dbReference type="PANTHER" id="PTHR12869:SF0">
    <property type="entry name" value="BOS COMPLEX SUBUNIT TMEM147"/>
    <property type="match status" value="1"/>
</dbReference>
<evidence type="ECO:0000313" key="11">
    <source>
        <dbReference type="Proteomes" id="UP000694867"/>
    </source>
</evidence>
<evidence type="ECO:0000256" key="10">
    <source>
        <dbReference type="ARBA" id="ARBA00034899"/>
    </source>
</evidence>
<proteinExistence type="inferred from homology"/>
<evidence type="ECO:0000256" key="3">
    <source>
        <dbReference type="ARBA" id="ARBA00022475"/>
    </source>
</evidence>
<dbReference type="InterPro" id="IPR019164">
    <property type="entry name" value="TMEM147"/>
</dbReference>
<evidence type="ECO:0000256" key="6">
    <source>
        <dbReference type="ARBA" id="ARBA00022989"/>
    </source>
</evidence>
<evidence type="ECO:0000256" key="8">
    <source>
        <dbReference type="ARBA" id="ARBA00034739"/>
    </source>
</evidence>